<dbReference type="PANTHER" id="PTHR12592">
    <property type="entry name" value="ATP-DEPENDENT (S)-NAD(P)H-HYDRATE DEHYDRATASE FAMILY MEMBER"/>
    <property type="match status" value="1"/>
</dbReference>
<evidence type="ECO:0000259" key="7">
    <source>
        <dbReference type="PROSITE" id="PS51383"/>
    </source>
</evidence>
<dbReference type="Pfam" id="PF01256">
    <property type="entry name" value="Carb_kinase"/>
    <property type="match status" value="1"/>
</dbReference>
<keyword evidence="5 6" id="KW-0456">Lyase</keyword>
<feature type="binding site" evidence="6">
    <location>
        <position position="264"/>
    </location>
    <ligand>
        <name>(6S)-NADPHX</name>
        <dbReference type="ChEBI" id="CHEBI:64076"/>
    </ligand>
</feature>
<feature type="binding site" evidence="6">
    <location>
        <position position="73"/>
    </location>
    <ligand>
        <name>(6S)-NADPHX</name>
        <dbReference type="ChEBI" id="CHEBI:64076"/>
    </ligand>
</feature>
<dbReference type="PANTHER" id="PTHR12592:SF0">
    <property type="entry name" value="ATP-DEPENDENT (S)-NAD(P)H-HYDRATE DEHYDRATASE"/>
    <property type="match status" value="1"/>
</dbReference>
<feature type="binding site" evidence="6">
    <location>
        <position position="197"/>
    </location>
    <ligand>
        <name>(6S)-NADPHX</name>
        <dbReference type="ChEBI" id="CHEBI:64076"/>
    </ligand>
</feature>
<feature type="binding site" evidence="6">
    <location>
        <position position="145"/>
    </location>
    <ligand>
        <name>(6S)-NADPHX</name>
        <dbReference type="ChEBI" id="CHEBI:64076"/>
    </ligand>
</feature>
<dbReference type="PROSITE" id="PS51383">
    <property type="entry name" value="YJEF_C_3"/>
    <property type="match status" value="1"/>
</dbReference>
<comment type="subunit">
    <text evidence="6">Homotetramer.</text>
</comment>
<evidence type="ECO:0000256" key="1">
    <source>
        <dbReference type="ARBA" id="ARBA00022741"/>
    </source>
</evidence>
<reference evidence="8" key="1">
    <citation type="journal article" date="2021" name="Front. Microbiol.">
        <title>Comprehensive Comparative Genomics and Phenotyping of Methylobacterium Species.</title>
        <authorList>
            <person name="Alessa O."/>
            <person name="Ogura Y."/>
            <person name="Fujitani Y."/>
            <person name="Takami H."/>
            <person name="Hayashi T."/>
            <person name="Sahin N."/>
            <person name="Tani A."/>
        </authorList>
    </citation>
    <scope>NUCLEOTIDE SEQUENCE</scope>
    <source>
        <strain evidence="8">NBRC 15686</strain>
    </source>
</reference>
<feature type="domain" description="YjeF C-terminal" evidence="7">
    <location>
        <begin position="38"/>
        <end position="323"/>
    </location>
</feature>
<dbReference type="Gene3D" id="3.40.1190.20">
    <property type="match status" value="1"/>
</dbReference>
<dbReference type="InterPro" id="IPR029056">
    <property type="entry name" value="Ribokinase-like"/>
</dbReference>
<organism evidence="8 9">
    <name type="scientific">Methylorubrum aminovorans</name>
    <dbReference type="NCBI Taxonomy" id="269069"/>
    <lineage>
        <taxon>Bacteria</taxon>
        <taxon>Pseudomonadati</taxon>
        <taxon>Pseudomonadota</taxon>
        <taxon>Alphaproteobacteria</taxon>
        <taxon>Hyphomicrobiales</taxon>
        <taxon>Methylobacteriaceae</taxon>
        <taxon>Methylorubrum</taxon>
    </lineage>
</organism>
<reference evidence="8" key="2">
    <citation type="submission" date="2021-08" db="EMBL/GenBank/DDBJ databases">
        <authorList>
            <person name="Tani A."/>
            <person name="Ola A."/>
            <person name="Ogura Y."/>
            <person name="Katsura K."/>
            <person name="Hayashi T."/>
        </authorList>
    </citation>
    <scope>NUCLEOTIDE SEQUENCE</scope>
    <source>
        <strain evidence="8">NBRC 15686</strain>
    </source>
</reference>
<evidence type="ECO:0000256" key="2">
    <source>
        <dbReference type="ARBA" id="ARBA00022840"/>
    </source>
</evidence>
<comment type="cofactor">
    <cofactor evidence="6">
        <name>Mg(2+)</name>
        <dbReference type="ChEBI" id="CHEBI:18420"/>
    </cofactor>
</comment>
<dbReference type="NCBIfam" id="TIGR00196">
    <property type="entry name" value="yjeF_cterm"/>
    <property type="match status" value="1"/>
</dbReference>
<evidence type="ECO:0000256" key="5">
    <source>
        <dbReference type="ARBA" id="ARBA00023239"/>
    </source>
</evidence>
<keyword evidence="3 6" id="KW-0521">NADP</keyword>
<comment type="similarity">
    <text evidence="6">Belongs to the NnrD/CARKD family.</text>
</comment>
<feature type="binding site" evidence="6">
    <location>
        <position position="263"/>
    </location>
    <ligand>
        <name>AMP</name>
        <dbReference type="ChEBI" id="CHEBI:456215"/>
    </ligand>
</feature>
<dbReference type="Proteomes" id="UP001055039">
    <property type="component" value="Unassembled WGS sequence"/>
</dbReference>
<accession>A0ABQ4UF74</accession>
<feature type="binding site" evidence="6">
    <location>
        <begin position="234"/>
        <end position="238"/>
    </location>
    <ligand>
        <name>AMP</name>
        <dbReference type="ChEBI" id="CHEBI:456215"/>
    </ligand>
</feature>
<comment type="catalytic activity">
    <reaction evidence="6">
        <text>(6S)-NADPHX + ADP = AMP + phosphate + NADPH + H(+)</text>
        <dbReference type="Rhea" id="RHEA:32235"/>
        <dbReference type="ChEBI" id="CHEBI:15378"/>
        <dbReference type="ChEBI" id="CHEBI:43474"/>
        <dbReference type="ChEBI" id="CHEBI:57783"/>
        <dbReference type="ChEBI" id="CHEBI:64076"/>
        <dbReference type="ChEBI" id="CHEBI:456215"/>
        <dbReference type="ChEBI" id="CHEBI:456216"/>
        <dbReference type="EC" id="4.2.1.136"/>
    </reaction>
</comment>
<gene>
    <name evidence="8" type="primary">nnr_2</name>
    <name evidence="6" type="synonym">nnrD</name>
    <name evidence="8" type="ORF">LNAOJCKE_1649</name>
</gene>
<comment type="caution">
    <text evidence="8">The sequence shown here is derived from an EMBL/GenBank/DDBJ whole genome shotgun (WGS) entry which is preliminary data.</text>
</comment>
<dbReference type="EC" id="4.2.1.136" evidence="6"/>
<evidence type="ECO:0000313" key="8">
    <source>
        <dbReference type="EMBL" id="GJE64445.1"/>
    </source>
</evidence>
<keyword evidence="2 6" id="KW-0067">ATP-binding</keyword>
<dbReference type="CDD" id="cd01171">
    <property type="entry name" value="YXKO-related"/>
    <property type="match status" value="1"/>
</dbReference>
<keyword evidence="1 6" id="KW-0547">Nucleotide-binding</keyword>
<dbReference type="EMBL" id="BPRC01000004">
    <property type="protein sequence ID" value="GJE64445.1"/>
    <property type="molecule type" value="Genomic_DNA"/>
</dbReference>
<evidence type="ECO:0000256" key="6">
    <source>
        <dbReference type="HAMAP-Rule" id="MF_01965"/>
    </source>
</evidence>
<evidence type="ECO:0000313" key="9">
    <source>
        <dbReference type="Proteomes" id="UP001055039"/>
    </source>
</evidence>
<keyword evidence="4 6" id="KW-0520">NAD</keyword>
<evidence type="ECO:0000256" key="4">
    <source>
        <dbReference type="ARBA" id="ARBA00023027"/>
    </source>
</evidence>
<dbReference type="HAMAP" id="MF_01965">
    <property type="entry name" value="NADHX_dehydratase"/>
    <property type="match status" value="1"/>
</dbReference>
<proteinExistence type="inferred from homology"/>
<dbReference type="SUPFAM" id="SSF53613">
    <property type="entry name" value="Ribokinase-like"/>
    <property type="match status" value="1"/>
</dbReference>
<protein>
    <recommendedName>
        <fullName evidence="6">ADP-dependent (S)-NAD(P)H-hydrate dehydratase</fullName>
        <ecNumber evidence="6">4.2.1.136</ecNumber>
    </recommendedName>
    <alternativeName>
        <fullName evidence="6">ADP-dependent NAD(P)HX dehydratase</fullName>
    </alternativeName>
</protein>
<keyword evidence="9" id="KW-1185">Reference proteome</keyword>
<sequence>MSRCRIYAPASPEIAVGAASFDSPDREHGRAMTENRLTLDRLRQSPLPVPEEGSKEQRGTVLVAGGSVEVPGAVLLAGVAALRAGAGRLRIATIASSAAIMALAVPEARVIGLAETEEGSIDPAGAQTRLPAMAERCQSVLVGPGLSAGKAAEALSHAFLAAEAKAALVLDAGVIAGLGRQAEAVRSCRGRAVLTPHAGEMAQLLDMERGAVEADPLAAARRAADLLGCVVIMKGAKSWIVDPGGAAWLYDGGGVGLATSGSGDVLSGIIAGLLARGAEAMRAALWGVYLHGQAGRRLAERVGPVGFLAREIADEVPAILREV</sequence>
<comment type="function">
    <text evidence="6">Catalyzes the dehydration of the S-form of NAD(P)HX at the expense of ADP, which is converted to AMP. Together with NAD(P)HX epimerase, which catalyzes the epimerization of the S- and R-forms, the enzyme allows the repair of both epimers of NAD(P)HX, a damaged form of NAD(P)H that is a result of enzymatic or heat-dependent hydration.</text>
</comment>
<evidence type="ECO:0000256" key="3">
    <source>
        <dbReference type="ARBA" id="ARBA00022857"/>
    </source>
</evidence>
<name>A0ABQ4UF74_9HYPH</name>
<dbReference type="InterPro" id="IPR000631">
    <property type="entry name" value="CARKD"/>
</dbReference>
<comment type="catalytic activity">
    <reaction evidence="6">
        <text>(6S)-NADHX + ADP = AMP + phosphate + NADH + H(+)</text>
        <dbReference type="Rhea" id="RHEA:32223"/>
        <dbReference type="ChEBI" id="CHEBI:15378"/>
        <dbReference type="ChEBI" id="CHEBI:43474"/>
        <dbReference type="ChEBI" id="CHEBI:57945"/>
        <dbReference type="ChEBI" id="CHEBI:64074"/>
        <dbReference type="ChEBI" id="CHEBI:456215"/>
        <dbReference type="ChEBI" id="CHEBI:456216"/>
        <dbReference type="EC" id="4.2.1.136"/>
    </reaction>
</comment>